<organism evidence="1 2">
    <name type="scientific">Pantoea rodasii</name>
    <dbReference type="NCBI Taxonomy" id="1076549"/>
    <lineage>
        <taxon>Bacteria</taxon>
        <taxon>Pseudomonadati</taxon>
        <taxon>Pseudomonadota</taxon>
        <taxon>Gammaproteobacteria</taxon>
        <taxon>Enterobacterales</taxon>
        <taxon>Erwiniaceae</taxon>
        <taxon>Pantoea</taxon>
    </lineage>
</organism>
<dbReference type="EMBL" id="JTJJ01000167">
    <property type="protein sequence ID" value="KHJ65097.1"/>
    <property type="molecule type" value="Genomic_DNA"/>
</dbReference>
<gene>
    <name evidence="1" type="ORF">QU24_26385</name>
</gene>
<proteinExistence type="predicted"/>
<accession>A0A0B1R1R6</accession>
<dbReference type="AlphaFoldDB" id="A0A0B1R1R6"/>
<dbReference type="RefSeq" id="WP_039337308.1">
    <property type="nucleotide sequence ID" value="NZ_JTJJ01000167.1"/>
</dbReference>
<protein>
    <submittedName>
        <fullName evidence="1">Uncharacterized protein</fullName>
    </submittedName>
</protein>
<evidence type="ECO:0000313" key="2">
    <source>
        <dbReference type="Proteomes" id="UP000030853"/>
    </source>
</evidence>
<dbReference type="Proteomes" id="UP000030853">
    <property type="component" value="Unassembled WGS sequence"/>
</dbReference>
<reference evidence="1 2" key="1">
    <citation type="submission" date="2014-11" db="EMBL/GenBank/DDBJ databases">
        <title>Genome sequencing of Pantoea rodasii ND03.</title>
        <authorList>
            <person name="Muhamad Yunos N.Y."/>
            <person name="Chan K.-G."/>
        </authorList>
    </citation>
    <scope>NUCLEOTIDE SEQUENCE [LARGE SCALE GENOMIC DNA]</scope>
    <source>
        <strain evidence="1 2">ND03</strain>
    </source>
</reference>
<sequence>MSIQHDGKGHVIIGEAALSLALGEKEISVQSLITELGHMAEAGGSDNRLTEISEARSWLKSIHEPEQAVRHVPYLQTLAGLNDEKN</sequence>
<evidence type="ECO:0000313" key="1">
    <source>
        <dbReference type="EMBL" id="KHJ65097.1"/>
    </source>
</evidence>
<comment type="caution">
    <text evidence="1">The sequence shown here is derived from an EMBL/GenBank/DDBJ whole genome shotgun (WGS) entry which is preliminary data.</text>
</comment>
<name>A0A0B1R1R6_9GAMM</name>